<evidence type="ECO:0000313" key="10">
    <source>
        <dbReference type="EMBL" id="GAA3385479.1"/>
    </source>
</evidence>
<feature type="transmembrane region" description="Helical" evidence="8">
    <location>
        <begin position="230"/>
        <end position="251"/>
    </location>
</feature>
<name>A0ABP6SU93_9ACTN</name>
<evidence type="ECO:0000256" key="6">
    <source>
        <dbReference type="ARBA" id="ARBA00023136"/>
    </source>
</evidence>
<evidence type="ECO:0000313" key="11">
    <source>
        <dbReference type="Proteomes" id="UP001501676"/>
    </source>
</evidence>
<feature type="transmembrane region" description="Helical" evidence="8">
    <location>
        <begin position="191"/>
        <end position="209"/>
    </location>
</feature>
<evidence type="ECO:0000256" key="8">
    <source>
        <dbReference type="SAM" id="Phobius"/>
    </source>
</evidence>
<feature type="transmembrane region" description="Helical" evidence="8">
    <location>
        <begin position="293"/>
        <end position="312"/>
    </location>
</feature>
<accession>A0ABP6SU93</accession>
<keyword evidence="4 8" id="KW-0812">Transmembrane</keyword>
<proteinExistence type="predicted"/>
<evidence type="ECO:0000256" key="1">
    <source>
        <dbReference type="ARBA" id="ARBA00004651"/>
    </source>
</evidence>
<dbReference type="PANTHER" id="PTHR23517:SF13">
    <property type="entry name" value="MAJOR FACILITATOR SUPERFAMILY MFS_1"/>
    <property type="match status" value="1"/>
</dbReference>
<dbReference type="InterPro" id="IPR050171">
    <property type="entry name" value="MFS_Transporters"/>
</dbReference>
<dbReference type="SUPFAM" id="SSF103473">
    <property type="entry name" value="MFS general substrate transporter"/>
    <property type="match status" value="1"/>
</dbReference>
<feature type="transmembrane region" description="Helical" evidence="8">
    <location>
        <begin position="70"/>
        <end position="90"/>
    </location>
</feature>
<sequence length="555" mass="56140">MGVADRLDPPTARAEAPPPEVENAGGRTAGRAQGIVLLAASTLPILGALLIAPVLPKIEDAFADVSGVEALAPIALSVPSLAIGLLAPFAGRIIDRVGRIRLLLWALPLYVIAGTAPLYLNSLPAIIGSRALLGVAESAIMTACVTLLGDYYTGKTRDRYLSIQAVAAAFGAVVFLAVGGALGENGWRTPFWVYLVGLVFLPLMAWLLFPPTAPASHHQASGSGVQWSRLTPLLVLTFLGAIVFYALQVQLSVVLDDLGEGSGAIGASAAIANLALALAAVGFGVFNRGRPNAFLLASLLLSGGGLVLLAFGSDWLTVTLGAIVAGVGGGFMLPALLIGVTSRVDYANRGTVTGAWTASFFLGQFVSPIVVNGLDAGTGSLTTALKIVGVFGIALVVPALLIIRRTPLVTNASVLAGPVPAAVVESVELPPHEPEDGVRDATHAPDLTGRIDADTVKAVLAAQAAAKAASPAAATAVAAEAAPAAEAPTATEDDAPGFADAEPEPEDAVTDVVAVDPAPAVVAEADAPGIADAEPEPETNPAPKPEPGPEKITKS</sequence>
<feature type="region of interest" description="Disordered" evidence="7">
    <location>
        <begin position="1"/>
        <end position="26"/>
    </location>
</feature>
<feature type="transmembrane region" description="Helical" evidence="8">
    <location>
        <begin position="126"/>
        <end position="148"/>
    </location>
</feature>
<feature type="transmembrane region" description="Helical" evidence="8">
    <location>
        <begin position="383"/>
        <end position="403"/>
    </location>
</feature>
<keyword evidence="3" id="KW-1003">Cell membrane</keyword>
<dbReference type="Gene3D" id="1.20.1250.20">
    <property type="entry name" value="MFS general substrate transporter like domains"/>
    <property type="match status" value="1"/>
</dbReference>
<evidence type="ECO:0000256" key="5">
    <source>
        <dbReference type="ARBA" id="ARBA00022989"/>
    </source>
</evidence>
<dbReference type="PANTHER" id="PTHR23517">
    <property type="entry name" value="RESISTANCE PROTEIN MDTM, PUTATIVE-RELATED-RELATED"/>
    <property type="match status" value="1"/>
</dbReference>
<evidence type="ECO:0000256" key="7">
    <source>
        <dbReference type="SAM" id="MobiDB-lite"/>
    </source>
</evidence>
<feature type="domain" description="Major facilitator superfamily (MFS) profile" evidence="9">
    <location>
        <begin position="33"/>
        <end position="407"/>
    </location>
</feature>
<dbReference type="InterPro" id="IPR011701">
    <property type="entry name" value="MFS"/>
</dbReference>
<dbReference type="PROSITE" id="PS50850">
    <property type="entry name" value="MFS"/>
    <property type="match status" value="1"/>
</dbReference>
<evidence type="ECO:0000259" key="9">
    <source>
        <dbReference type="PROSITE" id="PS50850"/>
    </source>
</evidence>
<organism evidence="10 11">
    <name type="scientific">Cryptosporangium minutisporangium</name>
    <dbReference type="NCBI Taxonomy" id="113569"/>
    <lineage>
        <taxon>Bacteria</taxon>
        <taxon>Bacillati</taxon>
        <taxon>Actinomycetota</taxon>
        <taxon>Actinomycetes</taxon>
        <taxon>Cryptosporangiales</taxon>
        <taxon>Cryptosporangiaceae</taxon>
        <taxon>Cryptosporangium</taxon>
    </lineage>
</organism>
<feature type="region of interest" description="Disordered" evidence="7">
    <location>
        <begin position="484"/>
        <end position="555"/>
    </location>
</feature>
<keyword evidence="5 8" id="KW-1133">Transmembrane helix</keyword>
<comment type="subcellular location">
    <subcellularLocation>
        <location evidence="1">Cell membrane</location>
        <topology evidence="1">Multi-pass membrane protein</topology>
    </subcellularLocation>
</comment>
<evidence type="ECO:0000256" key="4">
    <source>
        <dbReference type="ARBA" id="ARBA00022692"/>
    </source>
</evidence>
<dbReference type="InterPro" id="IPR036259">
    <property type="entry name" value="MFS_trans_sf"/>
</dbReference>
<dbReference type="EMBL" id="BAAAYN010000011">
    <property type="protein sequence ID" value="GAA3385479.1"/>
    <property type="molecule type" value="Genomic_DNA"/>
</dbReference>
<dbReference type="RefSeq" id="WP_345727644.1">
    <property type="nucleotide sequence ID" value="NZ_BAAAYN010000011.1"/>
</dbReference>
<feature type="transmembrane region" description="Helical" evidence="8">
    <location>
        <begin position="318"/>
        <end position="340"/>
    </location>
</feature>
<dbReference type="InterPro" id="IPR020846">
    <property type="entry name" value="MFS_dom"/>
</dbReference>
<gene>
    <name evidence="10" type="ORF">GCM10020369_19180</name>
</gene>
<feature type="compositionally biased region" description="Acidic residues" evidence="7">
    <location>
        <begin position="491"/>
        <end position="509"/>
    </location>
</feature>
<reference evidence="11" key="1">
    <citation type="journal article" date="2019" name="Int. J. Syst. Evol. Microbiol.">
        <title>The Global Catalogue of Microorganisms (GCM) 10K type strain sequencing project: providing services to taxonomists for standard genome sequencing and annotation.</title>
        <authorList>
            <consortium name="The Broad Institute Genomics Platform"/>
            <consortium name="The Broad Institute Genome Sequencing Center for Infectious Disease"/>
            <person name="Wu L."/>
            <person name="Ma J."/>
        </authorList>
    </citation>
    <scope>NUCLEOTIDE SEQUENCE [LARGE SCALE GENOMIC DNA]</scope>
    <source>
        <strain evidence="11">JCM 9458</strain>
    </source>
</reference>
<comment type="caution">
    <text evidence="10">The sequence shown here is derived from an EMBL/GenBank/DDBJ whole genome shotgun (WGS) entry which is preliminary data.</text>
</comment>
<protein>
    <recommendedName>
        <fullName evidence="9">Major facilitator superfamily (MFS) profile domain-containing protein</fullName>
    </recommendedName>
</protein>
<feature type="transmembrane region" description="Helical" evidence="8">
    <location>
        <begin position="35"/>
        <end position="55"/>
    </location>
</feature>
<feature type="transmembrane region" description="Helical" evidence="8">
    <location>
        <begin position="160"/>
        <end position="179"/>
    </location>
</feature>
<dbReference type="CDD" id="cd17473">
    <property type="entry name" value="MFS_arabinose_efflux_permease_like"/>
    <property type="match status" value="1"/>
</dbReference>
<keyword evidence="11" id="KW-1185">Reference proteome</keyword>
<evidence type="ECO:0000256" key="3">
    <source>
        <dbReference type="ARBA" id="ARBA00022475"/>
    </source>
</evidence>
<dbReference type="Pfam" id="PF07690">
    <property type="entry name" value="MFS_1"/>
    <property type="match status" value="1"/>
</dbReference>
<feature type="transmembrane region" description="Helical" evidence="8">
    <location>
        <begin position="352"/>
        <end position="371"/>
    </location>
</feature>
<feature type="transmembrane region" description="Helical" evidence="8">
    <location>
        <begin position="102"/>
        <end position="120"/>
    </location>
</feature>
<evidence type="ECO:0000256" key="2">
    <source>
        <dbReference type="ARBA" id="ARBA00022448"/>
    </source>
</evidence>
<keyword evidence="6 8" id="KW-0472">Membrane</keyword>
<feature type="compositionally biased region" description="Low complexity" evidence="7">
    <location>
        <begin position="510"/>
        <end position="528"/>
    </location>
</feature>
<keyword evidence="2" id="KW-0813">Transport</keyword>
<feature type="transmembrane region" description="Helical" evidence="8">
    <location>
        <begin position="263"/>
        <end position="286"/>
    </location>
</feature>
<dbReference type="Proteomes" id="UP001501676">
    <property type="component" value="Unassembled WGS sequence"/>
</dbReference>